<sequence length="35" mass="3937">MDSTASSFCMDNNIPLTVFSIMEEGNIKRAVMVKR</sequence>
<keyword evidence="1" id="KW-0418">Kinase</keyword>
<dbReference type="InterPro" id="IPR036393">
    <property type="entry name" value="AceGlu_kinase-like_sf"/>
</dbReference>
<reference evidence="1 2" key="1">
    <citation type="submission" date="2018-06" db="EMBL/GenBank/DDBJ databases">
        <authorList>
            <consortium name="Pathogen Informatics"/>
            <person name="Doyle S."/>
        </authorList>
    </citation>
    <scope>NUCLEOTIDE SEQUENCE [LARGE SCALE GENOMIC DNA]</scope>
    <source>
        <strain evidence="1 2">NCTC7878</strain>
    </source>
</reference>
<dbReference type="SUPFAM" id="SSF53633">
    <property type="entry name" value="Carbamate kinase-like"/>
    <property type="match status" value="1"/>
</dbReference>
<evidence type="ECO:0000313" key="1">
    <source>
        <dbReference type="EMBL" id="SPZ98454.1"/>
    </source>
</evidence>
<dbReference type="GO" id="GO:0033862">
    <property type="term" value="F:UMP kinase activity"/>
    <property type="evidence" value="ECO:0007669"/>
    <property type="project" value="UniProtKB-EC"/>
</dbReference>
<evidence type="ECO:0000313" key="2">
    <source>
        <dbReference type="Proteomes" id="UP000249913"/>
    </source>
</evidence>
<dbReference type="AlphaFoldDB" id="A0A2X2JWR0"/>
<dbReference type="EMBL" id="UAUX01000008">
    <property type="protein sequence ID" value="SPZ98454.1"/>
    <property type="molecule type" value="Genomic_DNA"/>
</dbReference>
<accession>A0A2X2JWR0</accession>
<dbReference type="EC" id="2.7.4.22" evidence="1"/>
<keyword evidence="1" id="KW-0808">Transferase</keyword>
<name>A0A2X2JWR0_STAAU</name>
<dbReference type="Proteomes" id="UP000249913">
    <property type="component" value="Unassembled WGS sequence"/>
</dbReference>
<organism evidence="1 2">
    <name type="scientific">Staphylococcus aureus</name>
    <dbReference type="NCBI Taxonomy" id="1280"/>
    <lineage>
        <taxon>Bacteria</taxon>
        <taxon>Bacillati</taxon>
        <taxon>Bacillota</taxon>
        <taxon>Bacilli</taxon>
        <taxon>Bacillales</taxon>
        <taxon>Staphylococcaceae</taxon>
        <taxon>Staphylococcus</taxon>
    </lineage>
</organism>
<gene>
    <name evidence="1" type="primary">pyrH_1</name>
    <name evidence="1" type="ORF">NCTC7878_01850</name>
</gene>
<proteinExistence type="predicted"/>
<protein>
    <submittedName>
        <fullName evidence="1">Uridylate kinase</fullName>
        <ecNumber evidence="1">2.7.4.22</ecNumber>
    </submittedName>
</protein>